<name>X0T3D0_9ZZZZ</name>
<feature type="non-terminal residue" evidence="1">
    <location>
        <position position="494"/>
    </location>
</feature>
<gene>
    <name evidence="1" type="ORF">S01H1_05064</name>
</gene>
<feature type="non-terminal residue" evidence="1">
    <location>
        <position position="1"/>
    </location>
</feature>
<reference evidence="1" key="1">
    <citation type="journal article" date="2014" name="Front. Microbiol.">
        <title>High frequency of phylogenetically diverse reductive dehalogenase-homologous genes in deep subseafloor sedimentary metagenomes.</title>
        <authorList>
            <person name="Kawai M."/>
            <person name="Futagami T."/>
            <person name="Toyoda A."/>
            <person name="Takaki Y."/>
            <person name="Nishi S."/>
            <person name="Hori S."/>
            <person name="Arai W."/>
            <person name="Tsubouchi T."/>
            <person name="Morono Y."/>
            <person name="Uchiyama I."/>
            <person name="Ito T."/>
            <person name="Fujiyama A."/>
            <person name="Inagaki F."/>
            <person name="Takami H."/>
        </authorList>
    </citation>
    <scope>NUCLEOTIDE SEQUENCE</scope>
    <source>
        <strain evidence="1">Expedition CK06-06</strain>
    </source>
</reference>
<dbReference type="EMBL" id="BARS01002640">
    <property type="protein sequence ID" value="GAF70540.1"/>
    <property type="molecule type" value="Genomic_DNA"/>
</dbReference>
<proteinExistence type="predicted"/>
<protein>
    <submittedName>
        <fullName evidence="1">Uncharacterized protein</fullName>
    </submittedName>
</protein>
<dbReference type="AlphaFoldDB" id="X0T3D0"/>
<accession>X0T3D0</accession>
<organism evidence="1">
    <name type="scientific">marine sediment metagenome</name>
    <dbReference type="NCBI Taxonomy" id="412755"/>
    <lineage>
        <taxon>unclassified sequences</taxon>
        <taxon>metagenomes</taxon>
        <taxon>ecological metagenomes</taxon>
    </lineage>
</organism>
<comment type="caution">
    <text evidence="1">The sequence shown here is derived from an EMBL/GenBank/DDBJ whole genome shotgun (WGS) entry which is preliminary data.</text>
</comment>
<sequence>SPVTLFVAERANTGQMVFDLFTTSSTMGGPSKKYVVANVSGGTPISNKLVENTLGAGIYDVVTTFAAGDEPFVPNGFNQLVGGSDYTAGNTFTTSQIFTATDQTLQVAGSGYSQTVPYAFTTEYYFVEPVISITDIGSGYTTGQTFNVDYNPPNCCGSQMAGVVDSVTSFPLAAGGVATYHFTNPGSDYQAGDTLKMTGGATDCEFTLTTPGSGAVGTGDGNLAGIVDTVSLFTGNTYQVTSAGNPTGVVPNSVGYKTGGAAYISPVGGSSGYTATIQDVTFIPQPVTLTAGTAGYYEVGPFTTAVQSGSGSGLAGTVDSVSAQSFPIQVNISTPGTGYSQSPMALNTTAITGSGNGAMCEITQVGVGGSVTGVQFGYGMIVMGYAIGDILAIDGGGGNFSCQVTITALPVPYKSILTYTITDNGGGNLAGQDYPSTGQPILNIIQSGPGAPTMNYDTLTFPNPAALPTTVPMNNQQCGGLTATSLFGTNNGAG</sequence>
<evidence type="ECO:0000313" key="1">
    <source>
        <dbReference type="EMBL" id="GAF70540.1"/>
    </source>
</evidence>